<evidence type="ECO:0000313" key="2">
    <source>
        <dbReference type="Proteomes" id="UP000823775"/>
    </source>
</evidence>
<accession>A0ABS8SH05</accession>
<dbReference type="Proteomes" id="UP000823775">
    <property type="component" value="Unassembled WGS sequence"/>
</dbReference>
<comment type="caution">
    <text evidence="1">The sequence shown here is derived from an EMBL/GenBank/DDBJ whole genome shotgun (WGS) entry which is preliminary data.</text>
</comment>
<gene>
    <name evidence="1" type="ORF">HAX54_036380</name>
</gene>
<keyword evidence="2" id="KW-1185">Reference proteome</keyword>
<evidence type="ECO:0000313" key="1">
    <source>
        <dbReference type="EMBL" id="MCD7457824.1"/>
    </source>
</evidence>
<protein>
    <submittedName>
        <fullName evidence="1">Uncharacterized protein</fullName>
    </submittedName>
</protein>
<organism evidence="1 2">
    <name type="scientific">Datura stramonium</name>
    <name type="common">Jimsonweed</name>
    <name type="synonym">Common thornapple</name>
    <dbReference type="NCBI Taxonomy" id="4076"/>
    <lineage>
        <taxon>Eukaryota</taxon>
        <taxon>Viridiplantae</taxon>
        <taxon>Streptophyta</taxon>
        <taxon>Embryophyta</taxon>
        <taxon>Tracheophyta</taxon>
        <taxon>Spermatophyta</taxon>
        <taxon>Magnoliopsida</taxon>
        <taxon>eudicotyledons</taxon>
        <taxon>Gunneridae</taxon>
        <taxon>Pentapetalae</taxon>
        <taxon>asterids</taxon>
        <taxon>lamiids</taxon>
        <taxon>Solanales</taxon>
        <taxon>Solanaceae</taxon>
        <taxon>Solanoideae</taxon>
        <taxon>Datureae</taxon>
        <taxon>Datura</taxon>
    </lineage>
</organism>
<reference evidence="1 2" key="1">
    <citation type="journal article" date="2021" name="BMC Genomics">
        <title>Datura genome reveals duplications of psychoactive alkaloid biosynthetic genes and high mutation rate following tissue culture.</title>
        <authorList>
            <person name="Rajewski A."/>
            <person name="Carter-House D."/>
            <person name="Stajich J."/>
            <person name="Litt A."/>
        </authorList>
    </citation>
    <scope>NUCLEOTIDE SEQUENCE [LARGE SCALE GENOMIC DNA]</scope>
    <source>
        <strain evidence="1">AR-01</strain>
    </source>
</reference>
<dbReference type="EMBL" id="JACEIK010000482">
    <property type="protein sequence ID" value="MCD7457824.1"/>
    <property type="molecule type" value="Genomic_DNA"/>
</dbReference>
<proteinExistence type="predicted"/>
<name>A0ABS8SH05_DATST</name>
<sequence length="138" mass="15883">MYCSPRATTHDIKGNYIGTRTRLAQRLLCAFSLFPATESPVSDTSRKHNHHFHHRLSRPIIPAHTDNQRNPPPYNPLLSGFDTSQYRHLCSPSNTKPSIDEQRYLSKMTQSPCILLRRRVSPLPTTVTFLMNTRKRGK</sequence>